<dbReference type="AlphaFoldDB" id="A0A166AKS4"/>
<proteinExistence type="predicted"/>
<feature type="chain" id="PRO_5007870682" description="Polysaccharide lyase family 7 protein" evidence="1">
    <location>
        <begin position="21"/>
        <end position="252"/>
    </location>
</feature>
<feature type="signal peptide" evidence="1">
    <location>
        <begin position="1"/>
        <end position="20"/>
    </location>
</feature>
<organism evidence="2 3">
    <name type="scientific">Sistotremastrum suecicum HHB10207 ss-3</name>
    <dbReference type="NCBI Taxonomy" id="1314776"/>
    <lineage>
        <taxon>Eukaryota</taxon>
        <taxon>Fungi</taxon>
        <taxon>Dikarya</taxon>
        <taxon>Basidiomycota</taxon>
        <taxon>Agaricomycotina</taxon>
        <taxon>Agaricomycetes</taxon>
        <taxon>Sistotremastrales</taxon>
        <taxon>Sistotremastraceae</taxon>
        <taxon>Sistotremastrum</taxon>
    </lineage>
</organism>
<keyword evidence="3" id="KW-1185">Reference proteome</keyword>
<evidence type="ECO:0000313" key="3">
    <source>
        <dbReference type="Proteomes" id="UP000076798"/>
    </source>
</evidence>
<accession>A0A166AKS4</accession>
<keyword evidence="1" id="KW-0732">Signal</keyword>
<evidence type="ECO:0000313" key="2">
    <source>
        <dbReference type="EMBL" id="KZT35425.1"/>
    </source>
</evidence>
<name>A0A166AKS4_9AGAM</name>
<protein>
    <recommendedName>
        <fullName evidence="4">Polysaccharide lyase family 7 protein</fullName>
    </recommendedName>
</protein>
<dbReference type="OrthoDB" id="2538281at2759"/>
<gene>
    <name evidence="2" type="ORF">SISSUDRAFT_1121631</name>
</gene>
<reference evidence="2 3" key="1">
    <citation type="journal article" date="2016" name="Mol. Biol. Evol.">
        <title>Comparative Genomics of Early-Diverging Mushroom-Forming Fungi Provides Insights into the Origins of Lignocellulose Decay Capabilities.</title>
        <authorList>
            <person name="Nagy L.G."/>
            <person name="Riley R."/>
            <person name="Tritt A."/>
            <person name="Adam C."/>
            <person name="Daum C."/>
            <person name="Floudas D."/>
            <person name="Sun H."/>
            <person name="Yadav J.S."/>
            <person name="Pangilinan J."/>
            <person name="Larsson K.H."/>
            <person name="Matsuura K."/>
            <person name="Barry K."/>
            <person name="Labutti K."/>
            <person name="Kuo R."/>
            <person name="Ohm R.A."/>
            <person name="Bhattacharya S.S."/>
            <person name="Shirouzu T."/>
            <person name="Yoshinaga Y."/>
            <person name="Martin F.M."/>
            <person name="Grigoriev I.V."/>
            <person name="Hibbett D.S."/>
        </authorList>
    </citation>
    <scope>NUCLEOTIDE SEQUENCE [LARGE SCALE GENOMIC DNA]</scope>
    <source>
        <strain evidence="2 3">HHB10207 ss-3</strain>
    </source>
</reference>
<sequence length="252" mass="27412">MVSFVVLVNLLSLLVLHIHARSAPTKPSVSEISDGKTVEYGTSDLPSGIKEWQSTGIMYRGCSNSAITIAHCYNLTLTSNAHKQLDPGFPSSPRQRIEFRGDSQTSGTSITYTWKHYLAPTVGTSTHFFHLMQIFDESGGTPVITLDALSNKLQIQDYARSSCGGKCPSVPLNTYHGRTTLHTMKITFGPKGSLWYVVADATTKTEILTYEANGAMGGESAYLKFGIYRAAFEGMTSVDAAAGDFSFSRNRS</sequence>
<dbReference type="Proteomes" id="UP000076798">
    <property type="component" value="Unassembled WGS sequence"/>
</dbReference>
<dbReference type="EMBL" id="KV428140">
    <property type="protein sequence ID" value="KZT35425.1"/>
    <property type="molecule type" value="Genomic_DNA"/>
</dbReference>
<evidence type="ECO:0008006" key="4">
    <source>
        <dbReference type="Google" id="ProtNLM"/>
    </source>
</evidence>
<evidence type="ECO:0000256" key="1">
    <source>
        <dbReference type="SAM" id="SignalP"/>
    </source>
</evidence>